<evidence type="ECO:0000313" key="1">
    <source>
        <dbReference type="EMBL" id="KAK3716621.1"/>
    </source>
</evidence>
<dbReference type="Proteomes" id="UP001281147">
    <property type="component" value="Unassembled WGS sequence"/>
</dbReference>
<comment type="caution">
    <text evidence="1">The sequence shown here is derived from an EMBL/GenBank/DDBJ whole genome shotgun (WGS) entry which is preliminary data.</text>
</comment>
<sequence length="533" mass="58876">MAIHTGLDSSSTSEQNEKPGMQHVDLTRELTVQPLPEGVKVEGGLSLDVEGLSDQTSLRLAPDGHTVLLPQPTNDPSDPLNWSWTRKHLILFTVAWAALCADWTAASGPAIIFPQAAEWHLSIATVNQPNAINVLFGGLGGIVWVPVSSFWGRAPVLLWTAIFGLAASIGAAAAPNYEVYFAMRVLTAFFLTAGQTMAIAVLKDLFFFHERARKIGLWALLYIASPYLGPCLSNFVLFGTGQWRDPFWLCVGVVAMQVVLVLLFIDETWYNRTKHFDEQPARPPSFMGRLSRLLGIWQIRHHKDYFPTVAEGFFSFFRVITKPPVFLICLSYFLVFAWAIGINITTAILFASPIEFGGYGYTSKALGFLYFTPIVGIFIGEAFGHYFNDWTARRYIHSHKGLFEPEVRLWTIYISIAVMVPSLVLVGQALRWHLNVAAIIFGWGGFNFGVMTMSVATTAYGLDSYPNIPAELGGWLNFARTVGGFSIGYFQSPWVQAVGADGSFGTQAAVVAIAAVPVLILQFYGRRLRARSP</sequence>
<proteinExistence type="predicted"/>
<name>A0ACC3NIC6_9PEZI</name>
<keyword evidence="2" id="KW-1185">Reference proteome</keyword>
<evidence type="ECO:0000313" key="2">
    <source>
        <dbReference type="Proteomes" id="UP001281147"/>
    </source>
</evidence>
<reference evidence="1" key="1">
    <citation type="submission" date="2023-07" db="EMBL/GenBank/DDBJ databases">
        <title>Black Yeasts Isolated from many extreme environments.</title>
        <authorList>
            <person name="Coleine C."/>
            <person name="Stajich J.E."/>
            <person name="Selbmann L."/>
        </authorList>
    </citation>
    <scope>NUCLEOTIDE SEQUENCE</scope>
    <source>
        <strain evidence="1">CCFEE 5714</strain>
    </source>
</reference>
<organism evidence="1 2">
    <name type="scientific">Vermiconidia calcicola</name>
    <dbReference type="NCBI Taxonomy" id="1690605"/>
    <lineage>
        <taxon>Eukaryota</taxon>
        <taxon>Fungi</taxon>
        <taxon>Dikarya</taxon>
        <taxon>Ascomycota</taxon>
        <taxon>Pezizomycotina</taxon>
        <taxon>Dothideomycetes</taxon>
        <taxon>Dothideomycetidae</taxon>
        <taxon>Mycosphaerellales</taxon>
        <taxon>Extremaceae</taxon>
        <taxon>Vermiconidia</taxon>
    </lineage>
</organism>
<protein>
    <submittedName>
        <fullName evidence="1">Uncharacterized protein</fullName>
    </submittedName>
</protein>
<accession>A0ACC3NIC6</accession>
<gene>
    <name evidence="1" type="ORF">LTR37_006251</name>
</gene>
<dbReference type="EMBL" id="JAUTXU010000041">
    <property type="protein sequence ID" value="KAK3716621.1"/>
    <property type="molecule type" value="Genomic_DNA"/>
</dbReference>